<dbReference type="InterPro" id="IPR011009">
    <property type="entry name" value="Kinase-like_dom_sf"/>
</dbReference>
<reference evidence="2" key="1">
    <citation type="submission" date="2021-09" db="EMBL/GenBank/DDBJ databases">
        <title>Genome analysis of Fictibacillus sp. KIGAM418 isolated from marine sediment.</title>
        <authorList>
            <person name="Seo M.-J."/>
            <person name="Cho E.-S."/>
            <person name="Hwang C.Y."/>
        </authorList>
    </citation>
    <scope>NUCLEOTIDE SEQUENCE</scope>
    <source>
        <strain evidence="2">KIGAM418</strain>
    </source>
</reference>
<evidence type="ECO:0000259" key="1">
    <source>
        <dbReference type="Pfam" id="PF01636"/>
    </source>
</evidence>
<gene>
    <name evidence="2" type="ORF">LCY76_06375</name>
</gene>
<keyword evidence="3" id="KW-1185">Reference proteome</keyword>
<dbReference type="AlphaFoldDB" id="A0A9X2BC91"/>
<sequence>MPLGRFLRALHAFPAEQAKSLQVPYDELDRLGVENRRPKLLGFLNEIMDLQLYERVGDLEQIVQATEPYETAGHEVLVHGDLHIRNITVDANGKVSGIIDWGDVHIGHPAVDLSIVYSFLPPEGREMFFHVYGEIDLQTQELARFKALYTSVLLMLYGHGHQDAELIKAAGQSLDLLRL</sequence>
<dbReference type="EMBL" id="JAIWJX010000002">
    <property type="protein sequence ID" value="MCK6256226.1"/>
    <property type="molecule type" value="Genomic_DNA"/>
</dbReference>
<dbReference type="Proteomes" id="UP001139011">
    <property type="component" value="Unassembled WGS sequence"/>
</dbReference>
<dbReference type="Pfam" id="PF01636">
    <property type="entry name" value="APH"/>
    <property type="match status" value="1"/>
</dbReference>
<proteinExistence type="predicted"/>
<feature type="domain" description="Aminoglycoside phosphotransferase" evidence="1">
    <location>
        <begin position="3"/>
        <end position="144"/>
    </location>
</feature>
<dbReference type="SUPFAM" id="SSF56112">
    <property type="entry name" value="Protein kinase-like (PK-like)"/>
    <property type="match status" value="1"/>
</dbReference>
<dbReference type="InterPro" id="IPR002575">
    <property type="entry name" value="Aminoglycoside_PTrfase"/>
</dbReference>
<evidence type="ECO:0000313" key="2">
    <source>
        <dbReference type="EMBL" id="MCK6256226.1"/>
    </source>
</evidence>
<comment type="caution">
    <text evidence="2">The sequence shown here is derived from an EMBL/GenBank/DDBJ whole genome shotgun (WGS) entry which is preliminary data.</text>
</comment>
<dbReference type="InterPro" id="IPR051678">
    <property type="entry name" value="AGP_Transferase"/>
</dbReference>
<evidence type="ECO:0000313" key="3">
    <source>
        <dbReference type="Proteomes" id="UP001139011"/>
    </source>
</evidence>
<accession>A0A9X2BC91</accession>
<name>A0A9X2BC91_9BACL</name>
<dbReference type="Gene3D" id="3.90.1200.10">
    <property type="match status" value="1"/>
</dbReference>
<protein>
    <submittedName>
        <fullName evidence="2">Phosphotransferase</fullName>
    </submittedName>
</protein>
<dbReference type="PANTHER" id="PTHR21310">
    <property type="entry name" value="AMINOGLYCOSIDE PHOSPHOTRANSFERASE-RELATED-RELATED"/>
    <property type="match status" value="1"/>
</dbReference>
<organism evidence="2 3">
    <name type="scientific">Fictibacillus marinisediminis</name>
    <dbReference type="NCBI Taxonomy" id="2878389"/>
    <lineage>
        <taxon>Bacteria</taxon>
        <taxon>Bacillati</taxon>
        <taxon>Bacillota</taxon>
        <taxon>Bacilli</taxon>
        <taxon>Bacillales</taxon>
        <taxon>Fictibacillaceae</taxon>
        <taxon>Fictibacillus</taxon>
    </lineage>
</organism>
<dbReference type="RefSeq" id="WP_248251926.1">
    <property type="nucleotide sequence ID" value="NZ_JAIWJX010000002.1"/>
</dbReference>